<evidence type="ECO:0000313" key="8">
    <source>
        <dbReference type="EMBL" id="GAK65390.1"/>
    </source>
</evidence>
<dbReference type="InterPro" id="IPR036388">
    <property type="entry name" value="WH-like_DNA-bd_sf"/>
</dbReference>
<sequence length="181" mass="20417">MVQWKRGLERTACNALDRARSDSAKMIISKENRKTIYASLFKEGVMVAPKNFTVQHPELEIPNLEVVKALQSLTSRGYVHTQFSWQWYFYTLTDEGVEYLREFLHLPAEIVPATHKRPARPARAPVGGRDGAYRAPRGDRDGGDREYRRRDGAAAGDKKDGAPSGEYRPRFAGVGRGAPRQ</sequence>
<dbReference type="PANTHER" id="PTHR12146:SF0">
    <property type="entry name" value="RIBOSOMAL PROTEIN S10"/>
    <property type="match status" value="1"/>
</dbReference>
<dbReference type="Pfam" id="PF03501">
    <property type="entry name" value="S10_plectin"/>
    <property type="match status" value="1"/>
</dbReference>
<evidence type="ECO:0000256" key="4">
    <source>
        <dbReference type="ARBA" id="ARBA00022980"/>
    </source>
</evidence>
<organism evidence="8">
    <name type="scientific">Pseudozyma antarctica</name>
    <name type="common">Yeast</name>
    <name type="synonym">Candida antarctica</name>
    <dbReference type="NCBI Taxonomy" id="84753"/>
    <lineage>
        <taxon>Eukaryota</taxon>
        <taxon>Fungi</taxon>
        <taxon>Dikarya</taxon>
        <taxon>Basidiomycota</taxon>
        <taxon>Ustilaginomycotina</taxon>
        <taxon>Ustilaginomycetes</taxon>
        <taxon>Ustilaginales</taxon>
        <taxon>Ustilaginaceae</taxon>
        <taxon>Moesziomyces</taxon>
    </lineage>
</organism>
<comment type="similarity">
    <text evidence="2">Belongs to the eukaryotic ribosomal protein eS10 family.</text>
</comment>
<evidence type="ECO:0000256" key="6">
    <source>
        <dbReference type="SAM" id="MobiDB-lite"/>
    </source>
</evidence>
<comment type="subcellular location">
    <subcellularLocation>
        <location evidence="1">Cytoplasm</location>
    </subcellularLocation>
</comment>
<dbReference type="InterPro" id="IPR037447">
    <property type="entry name" value="Ribosomal_eS10"/>
</dbReference>
<evidence type="ECO:0000256" key="3">
    <source>
        <dbReference type="ARBA" id="ARBA00022490"/>
    </source>
</evidence>
<accession>A0A081CFE4</accession>
<dbReference type="GeneID" id="26304461"/>
<evidence type="ECO:0000256" key="2">
    <source>
        <dbReference type="ARBA" id="ARBA00007278"/>
    </source>
</evidence>
<dbReference type="GO" id="GO:0003723">
    <property type="term" value="F:RNA binding"/>
    <property type="evidence" value="ECO:0007669"/>
    <property type="project" value="TreeGrafter"/>
</dbReference>
<dbReference type="Gene3D" id="1.10.10.10">
    <property type="entry name" value="Winged helix-like DNA-binding domain superfamily/Winged helix DNA-binding domain"/>
    <property type="match status" value="1"/>
</dbReference>
<keyword evidence="4 8" id="KW-0689">Ribosomal protein</keyword>
<evidence type="ECO:0000313" key="9">
    <source>
        <dbReference type="Proteomes" id="UP000053758"/>
    </source>
</evidence>
<dbReference type="GO" id="GO:0022627">
    <property type="term" value="C:cytosolic small ribosomal subunit"/>
    <property type="evidence" value="ECO:0007669"/>
    <property type="project" value="TreeGrafter"/>
</dbReference>
<dbReference type="InterPro" id="IPR005326">
    <property type="entry name" value="Plectin_eS10_N"/>
</dbReference>
<gene>
    <name evidence="8" type="ORF">PAN0_008d3607</name>
</gene>
<dbReference type="HOGENOM" id="CLU_089349_0_1_1"/>
<dbReference type="RefSeq" id="XP_014656594.1">
    <property type="nucleotide sequence ID" value="XM_014801108.1"/>
</dbReference>
<feature type="region of interest" description="Disordered" evidence="6">
    <location>
        <begin position="116"/>
        <end position="181"/>
    </location>
</feature>
<dbReference type="EMBL" id="DF830075">
    <property type="protein sequence ID" value="GAK65390.1"/>
    <property type="molecule type" value="Genomic_DNA"/>
</dbReference>
<dbReference type="AlphaFoldDB" id="A0A081CFE4"/>
<evidence type="ECO:0000256" key="5">
    <source>
        <dbReference type="ARBA" id="ARBA00023274"/>
    </source>
</evidence>
<dbReference type="FunFam" id="1.10.10.10:FF:000025">
    <property type="entry name" value="40S ribosomal protein S10"/>
    <property type="match status" value="1"/>
</dbReference>
<feature type="domain" description="Plectin/eS10 N-terminal" evidence="7">
    <location>
        <begin position="28"/>
        <end position="117"/>
    </location>
</feature>
<keyword evidence="5" id="KW-0687">Ribonucleoprotein</keyword>
<dbReference type="GO" id="GO:0003735">
    <property type="term" value="F:structural constituent of ribosome"/>
    <property type="evidence" value="ECO:0007669"/>
    <property type="project" value="TreeGrafter"/>
</dbReference>
<reference evidence="8" key="1">
    <citation type="submission" date="2014-07" db="EMBL/GenBank/DDBJ databases">
        <title>Draft genome sequence of the yeast Pseudozyma antarctica JCM 10317 known as a producer of lipase B which used in a wide range of industrial applications.</title>
        <authorList>
            <person name="Morita T."/>
            <person name="Saika A."/>
            <person name="Koike H."/>
        </authorList>
    </citation>
    <scope>NUCLEOTIDE SEQUENCE</scope>
    <source>
        <strain evidence="8">JCM 10317</strain>
    </source>
</reference>
<name>A0A081CFE4_PSEA2</name>
<dbReference type="PANTHER" id="PTHR12146">
    <property type="entry name" value="40S RIBOSOMAL PROTEIN S10"/>
    <property type="match status" value="1"/>
</dbReference>
<keyword evidence="3" id="KW-0963">Cytoplasm</keyword>
<keyword evidence="9" id="KW-1185">Reference proteome</keyword>
<protein>
    <submittedName>
        <fullName evidence="8">40S ribosomal protein S10</fullName>
    </submittedName>
</protein>
<feature type="compositionally biased region" description="Basic and acidic residues" evidence="6">
    <location>
        <begin position="136"/>
        <end position="161"/>
    </location>
</feature>
<evidence type="ECO:0000259" key="7">
    <source>
        <dbReference type="Pfam" id="PF03501"/>
    </source>
</evidence>
<proteinExistence type="inferred from homology"/>
<dbReference type="Proteomes" id="UP000053758">
    <property type="component" value="Unassembled WGS sequence"/>
</dbReference>
<evidence type="ECO:0000256" key="1">
    <source>
        <dbReference type="ARBA" id="ARBA00004496"/>
    </source>
</evidence>